<dbReference type="AlphaFoldDB" id="A0A9W7FQL2"/>
<organism evidence="1 2">
    <name type="scientific">Triparma laevis f. longispina</name>
    <dbReference type="NCBI Taxonomy" id="1714387"/>
    <lineage>
        <taxon>Eukaryota</taxon>
        <taxon>Sar</taxon>
        <taxon>Stramenopiles</taxon>
        <taxon>Ochrophyta</taxon>
        <taxon>Bolidophyceae</taxon>
        <taxon>Parmales</taxon>
        <taxon>Triparmaceae</taxon>
        <taxon>Triparma</taxon>
    </lineage>
</organism>
<dbReference type="EMBL" id="BRXW01000248">
    <property type="protein sequence ID" value="GMI16285.1"/>
    <property type="molecule type" value="Genomic_DNA"/>
</dbReference>
<evidence type="ECO:0000313" key="2">
    <source>
        <dbReference type="Proteomes" id="UP001165122"/>
    </source>
</evidence>
<dbReference type="Proteomes" id="UP001165122">
    <property type="component" value="Unassembled WGS sequence"/>
</dbReference>
<evidence type="ECO:0000313" key="1">
    <source>
        <dbReference type="EMBL" id="GMI16285.1"/>
    </source>
</evidence>
<name>A0A9W7FQL2_9STRA</name>
<protein>
    <submittedName>
        <fullName evidence="1">Uncharacterized protein</fullName>
    </submittedName>
</protein>
<keyword evidence="2" id="KW-1185">Reference proteome</keyword>
<reference evidence="2" key="1">
    <citation type="journal article" date="2023" name="Commun. Biol.">
        <title>Genome analysis of Parmales, the sister group of diatoms, reveals the evolutionary specialization of diatoms from phago-mixotrophs to photoautotrophs.</title>
        <authorList>
            <person name="Ban H."/>
            <person name="Sato S."/>
            <person name="Yoshikawa S."/>
            <person name="Yamada K."/>
            <person name="Nakamura Y."/>
            <person name="Ichinomiya M."/>
            <person name="Sato N."/>
            <person name="Blanc-Mathieu R."/>
            <person name="Endo H."/>
            <person name="Kuwata A."/>
            <person name="Ogata H."/>
        </authorList>
    </citation>
    <scope>NUCLEOTIDE SEQUENCE [LARGE SCALE GENOMIC DNA]</scope>
    <source>
        <strain evidence="2">NIES 3700</strain>
    </source>
</reference>
<sequence>MDNNQDPPPANSTTIITGLSNEQLQLELLTQKKLLKKVSSEKDEAAASKIASEVTANDAIDSGQALNGKHGPNHSITYDRTTKFIRLEIHEDPDVVLKSMIEDRAAARDKLGQKVLKETTEDNVTTVHWTLVDQNKDTSLSLLLRLKVEKDANGEIRIAVASIKEGDLDYFILFIRRCEEIFDTGFQLMARLAWHFQFSLEW</sequence>
<comment type="caution">
    <text evidence="1">The sequence shown here is derived from an EMBL/GenBank/DDBJ whole genome shotgun (WGS) entry which is preliminary data.</text>
</comment>
<proteinExistence type="predicted"/>
<accession>A0A9W7FQL2</accession>
<dbReference type="OrthoDB" id="10651398at2759"/>
<gene>
    <name evidence="1" type="ORF">TrLO_g11943</name>
</gene>